<dbReference type="GO" id="GO:0033617">
    <property type="term" value="P:mitochondrial respiratory chain complex IV assembly"/>
    <property type="evidence" value="ECO:0007669"/>
    <property type="project" value="InterPro"/>
</dbReference>
<evidence type="ECO:0000313" key="11">
    <source>
        <dbReference type="Proteomes" id="UP000076842"/>
    </source>
</evidence>
<keyword evidence="3" id="KW-0812">Transmembrane</keyword>
<reference evidence="10 11" key="1">
    <citation type="journal article" date="2016" name="Mol. Biol. Evol.">
        <title>Comparative Genomics of Early-Diverging Mushroom-Forming Fungi Provides Insights into the Origins of Lignocellulose Decay Capabilities.</title>
        <authorList>
            <person name="Nagy L.G."/>
            <person name="Riley R."/>
            <person name="Tritt A."/>
            <person name="Adam C."/>
            <person name="Daum C."/>
            <person name="Floudas D."/>
            <person name="Sun H."/>
            <person name="Yadav J.S."/>
            <person name="Pangilinan J."/>
            <person name="Larsson K.H."/>
            <person name="Matsuura K."/>
            <person name="Barry K."/>
            <person name="Labutti K."/>
            <person name="Kuo R."/>
            <person name="Ohm R.A."/>
            <person name="Bhattacharya S.S."/>
            <person name="Shirouzu T."/>
            <person name="Yoshinaga Y."/>
            <person name="Martin F.M."/>
            <person name="Grigoriev I.V."/>
            <person name="Hibbett D.S."/>
        </authorList>
    </citation>
    <scope>NUCLEOTIDE SEQUENCE [LARGE SCALE GENOMIC DNA]</scope>
    <source>
        <strain evidence="10 11">HHB12733</strain>
    </source>
</reference>
<evidence type="ECO:0000256" key="3">
    <source>
        <dbReference type="ARBA" id="ARBA00022692"/>
    </source>
</evidence>
<name>A0A165CLD6_9BASI</name>
<dbReference type="PANTHER" id="PTHR33968:SF1">
    <property type="entry name" value="PROTEIN PET100 HOMOLOG, MITOCHONDRIAL"/>
    <property type="match status" value="1"/>
</dbReference>
<evidence type="ECO:0000256" key="1">
    <source>
        <dbReference type="ARBA" id="ARBA00004167"/>
    </source>
</evidence>
<dbReference type="EMBL" id="KV424131">
    <property type="protein sequence ID" value="KZT51001.1"/>
    <property type="molecule type" value="Genomic_DNA"/>
</dbReference>
<gene>
    <name evidence="10" type="ORF">CALCODRAFT_443708</name>
</gene>
<keyword evidence="5" id="KW-1133">Transmembrane helix</keyword>
<dbReference type="GO" id="GO:0005743">
    <property type="term" value="C:mitochondrial inner membrane"/>
    <property type="evidence" value="ECO:0007669"/>
    <property type="project" value="TreeGrafter"/>
</dbReference>
<evidence type="ECO:0000256" key="5">
    <source>
        <dbReference type="ARBA" id="ARBA00022989"/>
    </source>
</evidence>
<evidence type="ECO:0000256" key="9">
    <source>
        <dbReference type="SAM" id="MobiDB-lite"/>
    </source>
</evidence>
<dbReference type="Proteomes" id="UP000076842">
    <property type="component" value="Unassembled WGS sequence"/>
</dbReference>
<proteinExistence type="inferred from homology"/>
<dbReference type="STRING" id="1353952.A0A165CLD6"/>
<evidence type="ECO:0000313" key="10">
    <source>
        <dbReference type="EMBL" id="KZT51001.1"/>
    </source>
</evidence>
<protein>
    <submittedName>
        <fullName evidence="10">Uncharacterized protein</fullName>
    </submittedName>
</protein>
<feature type="compositionally biased region" description="Low complexity" evidence="9">
    <location>
        <begin position="74"/>
        <end position="85"/>
    </location>
</feature>
<keyword evidence="6" id="KW-0496">Mitochondrion</keyword>
<dbReference type="OrthoDB" id="18175at2759"/>
<sequence>MGGPNLELFKFAVYVFFPVAIMFHYGNPEWYEKHVLPMKDTFWPKEENTNKIPHDRATIRAELAKYKAERQAARRAQQQQVADAQPSTSADTPRLV</sequence>
<evidence type="ECO:0000256" key="7">
    <source>
        <dbReference type="ARBA" id="ARBA00023136"/>
    </source>
</evidence>
<comment type="subcellular location">
    <subcellularLocation>
        <location evidence="1">Membrane</location>
        <topology evidence="1">Single-pass membrane protein</topology>
    </subcellularLocation>
    <subcellularLocation>
        <location evidence="2">Mitochondrion membrane</location>
    </subcellularLocation>
</comment>
<feature type="region of interest" description="Disordered" evidence="9">
    <location>
        <begin position="69"/>
        <end position="96"/>
    </location>
</feature>
<keyword evidence="4" id="KW-0809">Transit peptide</keyword>
<accession>A0A165CLD6</accession>
<organism evidence="10 11">
    <name type="scientific">Calocera cornea HHB12733</name>
    <dbReference type="NCBI Taxonomy" id="1353952"/>
    <lineage>
        <taxon>Eukaryota</taxon>
        <taxon>Fungi</taxon>
        <taxon>Dikarya</taxon>
        <taxon>Basidiomycota</taxon>
        <taxon>Agaricomycotina</taxon>
        <taxon>Dacrymycetes</taxon>
        <taxon>Dacrymycetales</taxon>
        <taxon>Dacrymycetaceae</taxon>
        <taxon>Calocera</taxon>
    </lineage>
</organism>
<keyword evidence="11" id="KW-1185">Reference proteome</keyword>
<evidence type="ECO:0000256" key="2">
    <source>
        <dbReference type="ARBA" id="ARBA00004325"/>
    </source>
</evidence>
<dbReference type="PANTHER" id="PTHR33968">
    <property type="entry name" value="PROTEIN PET100 HOMOLOG, MITOCHONDRIAL"/>
    <property type="match status" value="1"/>
</dbReference>
<comment type="similarity">
    <text evidence="8">Belongs to the PET100 family.</text>
</comment>
<evidence type="ECO:0000256" key="8">
    <source>
        <dbReference type="ARBA" id="ARBA00038077"/>
    </source>
</evidence>
<keyword evidence="7" id="KW-0472">Membrane</keyword>
<evidence type="ECO:0000256" key="6">
    <source>
        <dbReference type="ARBA" id="ARBA00023128"/>
    </source>
</evidence>
<dbReference type="InterPro" id="IPR018625">
    <property type="entry name" value="Pet100"/>
</dbReference>
<dbReference type="GO" id="GO:0051082">
    <property type="term" value="F:unfolded protein binding"/>
    <property type="evidence" value="ECO:0007669"/>
    <property type="project" value="TreeGrafter"/>
</dbReference>
<dbReference type="Pfam" id="PF09803">
    <property type="entry name" value="Pet100"/>
    <property type="match status" value="1"/>
</dbReference>
<evidence type="ECO:0000256" key="4">
    <source>
        <dbReference type="ARBA" id="ARBA00022946"/>
    </source>
</evidence>
<dbReference type="InParanoid" id="A0A165CLD6"/>
<feature type="compositionally biased region" description="Polar residues" evidence="9">
    <location>
        <begin position="86"/>
        <end position="96"/>
    </location>
</feature>
<dbReference type="AlphaFoldDB" id="A0A165CLD6"/>